<sequence length="67" mass="7148">MNCSVSQKRYALKEAGSRINFKASDNPSAYAKELILALKSLTLSSDIDLAVGAKALVGTLGKFNNFP</sequence>
<organism evidence="1 2">
    <name type="scientific">Comamonas testosteroni</name>
    <name type="common">Pseudomonas testosteroni</name>
    <dbReference type="NCBI Taxonomy" id="285"/>
    <lineage>
        <taxon>Bacteria</taxon>
        <taxon>Pseudomonadati</taxon>
        <taxon>Pseudomonadota</taxon>
        <taxon>Betaproteobacteria</taxon>
        <taxon>Burkholderiales</taxon>
        <taxon>Comamonadaceae</taxon>
        <taxon>Comamonas</taxon>
    </lineage>
</organism>
<keyword evidence="2" id="KW-1185">Reference proteome</keyword>
<dbReference type="EMBL" id="QURR01000032">
    <property type="protein sequence ID" value="RGE40937.1"/>
    <property type="molecule type" value="Genomic_DNA"/>
</dbReference>
<accession>A0A373FAD6</accession>
<gene>
    <name evidence="1" type="ORF">DZC30_19505</name>
</gene>
<dbReference type="AlphaFoldDB" id="A0A373FAD6"/>
<comment type="caution">
    <text evidence="1">The sequence shown here is derived from an EMBL/GenBank/DDBJ whole genome shotgun (WGS) entry which is preliminary data.</text>
</comment>
<evidence type="ECO:0000313" key="2">
    <source>
        <dbReference type="Proteomes" id="UP000261948"/>
    </source>
</evidence>
<name>A0A373FAD6_COMTE</name>
<proteinExistence type="predicted"/>
<evidence type="ECO:0000313" key="1">
    <source>
        <dbReference type="EMBL" id="RGE40937.1"/>
    </source>
</evidence>
<protein>
    <submittedName>
        <fullName evidence="1">Uncharacterized protein</fullName>
    </submittedName>
</protein>
<dbReference type="Proteomes" id="UP000261948">
    <property type="component" value="Unassembled WGS sequence"/>
</dbReference>
<reference evidence="1 2" key="1">
    <citation type="submission" date="2018-08" db="EMBL/GenBank/DDBJ databases">
        <title>Comamonas testosteroni strain SWCO2.</title>
        <authorList>
            <person name="Jiang N."/>
            <person name="Zhang X.Z."/>
        </authorList>
    </citation>
    <scope>NUCLEOTIDE SEQUENCE [LARGE SCALE GENOMIC DNA]</scope>
    <source>
        <strain evidence="1 2">SWCO2</strain>
    </source>
</reference>